<dbReference type="InterPro" id="IPR052337">
    <property type="entry name" value="SAT4-like"/>
</dbReference>
<keyword evidence="3 6" id="KW-1133">Transmembrane helix</keyword>
<evidence type="ECO:0000256" key="4">
    <source>
        <dbReference type="ARBA" id="ARBA00023136"/>
    </source>
</evidence>
<evidence type="ECO:0000256" key="6">
    <source>
        <dbReference type="SAM" id="Phobius"/>
    </source>
</evidence>
<dbReference type="Pfam" id="PF20684">
    <property type="entry name" value="Fung_rhodopsin"/>
    <property type="match status" value="2"/>
</dbReference>
<evidence type="ECO:0000313" key="9">
    <source>
        <dbReference type="Proteomes" id="UP000310687"/>
    </source>
</evidence>
<evidence type="ECO:0000259" key="7">
    <source>
        <dbReference type="Pfam" id="PF20684"/>
    </source>
</evidence>
<sequence>MPGETYSTVTLHSNGRGVSLYYVLLNSNLTVCVLESCTTYEGLMTKNVSSKMCGATVRNQTLKPLLVGVIGGGLALLVFILRMCAGLPVGGRPLGWDDYTICIAVALGTPPLSSPCFYYHLGEIFYFASLTATKISILAFFLRVFPQQQFRKVIYGVIGICVAYGLSFVLATTFQCNPVPYSWKQLDSTYQGSCNNIHLQGWMSAIFNIIIDLIILILPLKELYALQTSLKKKLMVMVMFSLGDYNDAAWWSTVEIHVGIICACLPSVRALFVSLGASSLGTTRAASRATGYGASNNSGLGNSSHGGSKNGTLIKEKPIAVPKHGDEEDFIPLVDIGNSRD</sequence>
<dbReference type="PANTHER" id="PTHR33048:SF160">
    <property type="entry name" value="SAT4 FAMILY MEMBRANE PROTEIN"/>
    <property type="match status" value="1"/>
</dbReference>
<accession>A0A4S8XIH7</accession>
<dbReference type="PANTHER" id="PTHR33048">
    <property type="entry name" value="PTH11-LIKE INTEGRAL MEMBRANE PROTEIN (AFU_ORTHOLOGUE AFUA_5G11245)"/>
    <property type="match status" value="1"/>
</dbReference>
<keyword evidence="4 6" id="KW-0472">Membrane</keyword>
<protein>
    <recommendedName>
        <fullName evidence="7">Rhodopsin domain-containing protein</fullName>
    </recommendedName>
</protein>
<proteinExistence type="inferred from homology"/>
<feature type="domain" description="Rhodopsin" evidence="7">
    <location>
        <begin position="245"/>
        <end position="272"/>
    </location>
</feature>
<name>A0A4S8XIH7_AURPU</name>
<dbReference type="EMBL" id="QZAL01000087">
    <property type="protein sequence ID" value="THW39862.1"/>
    <property type="molecule type" value="Genomic_DNA"/>
</dbReference>
<gene>
    <name evidence="8" type="ORF">D6D22_06074</name>
</gene>
<feature type="transmembrane region" description="Helical" evidence="6">
    <location>
        <begin position="64"/>
        <end position="89"/>
    </location>
</feature>
<dbReference type="Proteomes" id="UP000310687">
    <property type="component" value="Unassembled WGS sequence"/>
</dbReference>
<feature type="transmembrane region" description="Helical" evidence="6">
    <location>
        <begin position="205"/>
        <end position="226"/>
    </location>
</feature>
<evidence type="ECO:0000256" key="5">
    <source>
        <dbReference type="ARBA" id="ARBA00038359"/>
    </source>
</evidence>
<comment type="similarity">
    <text evidence="5">Belongs to the SAT4 family.</text>
</comment>
<evidence type="ECO:0000256" key="2">
    <source>
        <dbReference type="ARBA" id="ARBA00022692"/>
    </source>
</evidence>
<dbReference type="InterPro" id="IPR049326">
    <property type="entry name" value="Rhodopsin_dom_fungi"/>
</dbReference>
<evidence type="ECO:0000313" key="8">
    <source>
        <dbReference type="EMBL" id="THW39862.1"/>
    </source>
</evidence>
<keyword evidence="2 6" id="KW-0812">Transmembrane</keyword>
<organism evidence="8 9">
    <name type="scientific">Aureobasidium pullulans</name>
    <name type="common">Black yeast</name>
    <name type="synonym">Pullularia pullulans</name>
    <dbReference type="NCBI Taxonomy" id="5580"/>
    <lineage>
        <taxon>Eukaryota</taxon>
        <taxon>Fungi</taxon>
        <taxon>Dikarya</taxon>
        <taxon>Ascomycota</taxon>
        <taxon>Pezizomycotina</taxon>
        <taxon>Dothideomycetes</taxon>
        <taxon>Dothideomycetidae</taxon>
        <taxon>Dothideales</taxon>
        <taxon>Saccotheciaceae</taxon>
        <taxon>Aureobasidium</taxon>
    </lineage>
</organism>
<evidence type="ECO:0000256" key="1">
    <source>
        <dbReference type="ARBA" id="ARBA00004141"/>
    </source>
</evidence>
<dbReference type="AlphaFoldDB" id="A0A4S8XIH7"/>
<comment type="subcellular location">
    <subcellularLocation>
        <location evidence="1">Membrane</location>
        <topology evidence="1">Multi-pass membrane protein</topology>
    </subcellularLocation>
</comment>
<evidence type="ECO:0000256" key="3">
    <source>
        <dbReference type="ARBA" id="ARBA00022989"/>
    </source>
</evidence>
<comment type="caution">
    <text evidence="8">The sequence shown here is derived from an EMBL/GenBank/DDBJ whole genome shotgun (WGS) entry which is preliminary data.</text>
</comment>
<dbReference type="GO" id="GO:0016020">
    <property type="term" value="C:membrane"/>
    <property type="evidence" value="ECO:0007669"/>
    <property type="project" value="UniProtKB-SubCell"/>
</dbReference>
<feature type="transmembrane region" description="Helical" evidence="6">
    <location>
        <begin position="117"/>
        <end position="141"/>
    </location>
</feature>
<feature type="transmembrane region" description="Helical" evidence="6">
    <location>
        <begin position="153"/>
        <end position="174"/>
    </location>
</feature>
<feature type="domain" description="Rhodopsin" evidence="7">
    <location>
        <begin position="118"/>
        <end position="243"/>
    </location>
</feature>
<reference evidence="8 9" key="1">
    <citation type="submission" date="2018-10" db="EMBL/GenBank/DDBJ databases">
        <title>Fifty Aureobasidium pullulans genomes reveal a recombining polyextremotolerant generalist.</title>
        <authorList>
            <person name="Gostincar C."/>
            <person name="Turk M."/>
            <person name="Zajc J."/>
            <person name="Gunde-Cimerman N."/>
        </authorList>
    </citation>
    <scope>NUCLEOTIDE SEQUENCE [LARGE SCALE GENOMIC DNA]</scope>
    <source>
        <strain evidence="8 9">EXF-11013</strain>
    </source>
</reference>